<dbReference type="GO" id="GO:0006813">
    <property type="term" value="P:potassium ion transport"/>
    <property type="evidence" value="ECO:0007669"/>
    <property type="project" value="InterPro"/>
</dbReference>
<keyword evidence="1" id="KW-0813">Transport</keyword>
<evidence type="ECO:0000313" key="5">
    <source>
        <dbReference type="EMBL" id="HGM58383.1"/>
    </source>
</evidence>
<dbReference type="Pfam" id="PF02254">
    <property type="entry name" value="TrkA_N"/>
    <property type="match status" value="1"/>
</dbReference>
<keyword evidence="3" id="KW-0812">Transmembrane</keyword>
<keyword evidence="3" id="KW-0472">Membrane</keyword>
<reference evidence="5" key="1">
    <citation type="journal article" date="2020" name="mSystems">
        <title>Genome- and Community-Level Interaction Insights into Carbon Utilization and Element Cycling Functions of Hydrothermarchaeota in Hydrothermal Sediment.</title>
        <authorList>
            <person name="Zhou Z."/>
            <person name="Liu Y."/>
            <person name="Xu W."/>
            <person name="Pan J."/>
            <person name="Luo Z.H."/>
            <person name="Li M."/>
        </authorList>
    </citation>
    <scope>NUCLEOTIDE SEQUENCE [LARGE SCALE GENOMIC DNA]</scope>
    <source>
        <strain evidence="5">SpSt-642</strain>
    </source>
</reference>
<keyword evidence="2" id="KW-0406">Ion transport</keyword>
<evidence type="ECO:0000256" key="3">
    <source>
        <dbReference type="SAM" id="Phobius"/>
    </source>
</evidence>
<comment type="caution">
    <text evidence="5">The sequence shown here is derived from an EMBL/GenBank/DDBJ whole genome shotgun (WGS) entry which is preliminary data.</text>
</comment>
<protein>
    <submittedName>
        <fullName evidence="5">TrkA family potassium uptake protein</fullName>
    </submittedName>
</protein>
<dbReference type="AlphaFoldDB" id="A0A7C4H8S0"/>
<dbReference type="InterPro" id="IPR050721">
    <property type="entry name" value="Trk_Ktr_HKT_K-transport"/>
</dbReference>
<organism evidence="5">
    <name type="scientific">Staphylothermus marinus</name>
    <dbReference type="NCBI Taxonomy" id="2280"/>
    <lineage>
        <taxon>Archaea</taxon>
        <taxon>Thermoproteota</taxon>
        <taxon>Thermoprotei</taxon>
        <taxon>Desulfurococcales</taxon>
        <taxon>Desulfurococcaceae</taxon>
        <taxon>Staphylothermus</taxon>
    </lineage>
</organism>
<evidence type="ECO:0000259" key="4">
    <source>
        <dbReference type="PROSITE" id="PS51201"/>
    </source>
</evidence>
<keyword evidence="3" id="KW-1133">Transmembrane helix</keyword>
<feature type="domain" description="RCK N-terminal" evidence="4">
    <location>
        <begin position="1"/>
        <end position="117"/>
    </location>
</feature>
<dbReference type="PANTHER" id="PTHR43833">
    <property type="entry name" value="POTASSIUM CHANNEL PROTEIN 2-RELATED-RELATED"/>
    <property type="match status" value="1"/>
</dbReference>
<dbReference type="Gene3D" id="3.40.50.720">
    <property type="entry name" value="NAD(P)-binding Rossmann-like Domain"/>
    <property type="match status" value="1"/>
</dbReference>
<dbReference type="EMBL" id="DTBJ01000016">
    <property type="protein sequence ID" value="HGM58383.1"/>
    <property type="molecule type" value="Genomic_DNA"/>
</dbReference>
<dbReference type="InterPro" id="IPR003148">
    <property type="entry name" value="RCK_N"/>
</dbReference>
<accession>A0A7C4H8S0</accession>
<dbReference type="InterPro" id="IPR036721">
    <property type="entry name" value="RCK_C_sf"/>
</dbReference>
<dbReference type="InterPro" id="IPR036291">
    <property type="entry name" value="NAD(P)-bd_dom_sf"/>
</dbReference>
<evidence type="ECO:0000256" key="1">
    <source>
        <dbReference type="ARBA" id="ARBA00022448"/>
    </source>
</evidence>
<name>A0A7C4H8S0_STAMA</name>
<feature type="transmembrane region" description="Helical" evidence="3">
    <location>
        <begin position="109"/>
        <end position="131"/>
    </location>
</feature>
<gene>
    <name evidence="5" type="ORF">ENU14_02195</name>
</gene>
<sequence length="220" mass="24857">MKILIIGGGKSTEELLKNLDLRREEVTVVEKNPELRQEILSKFDVTVIGKDASDFSLYSEVKMPEQDVVIALTESDEVNVLSLSIAKMHEIPYRIALVSDRRIADLIRYLGIGIPVIQSSLVASVIMNYLFTMKNSIELMRFKIGEDEYHLYYVTVTENDQAIGQKITDIEKRAEPSLLKILMVFDGESFRAPMPDDEIKTGYQLIILSSLDNIDGIIKG</sequence>
<evidence type="ECO:0000256" key="2">
    <source>
        <dbReference type="ARBA" id="ARBA00023065"/>
    </source>
</evidence>
<dbReference type="PROSITE" id="PS51201">
    <property type="entry name" value="RCK_N"/>
    <property type="match status" value="1"/>
</dbReference>
<dbReference type="SUPFAM" id="SSF116726">
    <property type="entry name" value="TrkA C-terminal domain-like"/>
    <property type="match status" value="1"/>
</dbReference>
<dbReference type="PANTHER" id="PTHR43833:SF5">
    <property type="entry name" value="TRK SYSTEM POTASSIUM UPTAKE PROTEIN TRKA"/>
    <property type="match status" value="1"/>
</dbReference>
<proteinExistence type="predicted"/>
<dbReference type="SUPFAM" id="SSF51735">
    <property type="entry name" value="NAD(P)-binding Rossmann-fold domains"/>
    <property type="match status" value="1"/>
</dbReference>